<proteinExistence type="predicted"/>
<evidence type="ECO:0000259" key="2">
    <source>
        <dbReference type="Pfam" id="PF01610"/>
    </source>
</evidence>
<evidence type="ECO:0000313" key="3">
    <source>
        <dbReference type="EMBL" id="BCY24811.1"/>
    </source>
</evidence>
<feature type="compositionally biased region" description="Basic and acidic residues" evidence="1">
    <location>
        <begin position="64"/>
        <end position="80"/>
    </location>
</feature>
<protein>
    <recommendedName>
        <fullName evidence="2">Transposase IS204/IS1001/IS1096/IS1165 DDE domain-containing protein</fullName>
    </recommendedName>
</protein>
<gene>
    <name evidence="3" type="ORF">KB1_08010</name>
</gene>
<dbReference type="EMBL" id="AP024747">
    <property type="protein sequence ID" value="BCY24811.1"/>
    <property type="molecule type" value="Genomic_DNA"/>
</dbReference>
<dbReference type="InterPro" id="IPR002560">
    <property type="entry name" value="Transposase_DDE"/>
</dbReference>
<evidence type="ECO:0000313" key="4">
    <source>
        <dbReference type="Proteomes" id="UP000825072"/>
    </source>
</evidence>
<reference evidence="3" key="1">
    <citation type="submission" date="2021-06" db="EMBL/GenBank/DDBJ databases">
        <title>Genome sequence of Cutibacterium modestum strain KB17-24694.</title>
        <authorList>
            <person name="Dekio I."/>
            <person name="Asahina A."/>
            <person name="Nishida M."/>
        </authorList>
    </citation>
    <scope>NUCLEOTIDE SEQUENCE</scope>
    <source>
        <strain evidence="3">KB17-24694</strain>
    </source>
</reference>
<evidence type="ECO:0000256" key="1">
    <source>
        <dbReference type="SAM" id="MobiDB-lite"/>
    </source>
</evidence>
<organism evidence="3 4">
    <name type="scientific">Cutibacterium modestum</name>
    <dbReference type="NCBI Taxonomy" id="2559073"/>
    <lineage>
        <taxon>Bacteria</taxon>
        <taxon>Bacillati</taxon>
        <taxon>Actinomycetota</taxon>
        <taxon>Actinomycetes</taxon>
        <taxon>Propionibacteriales</taxon>
        <taxon>Propionibacteriaceae</taxon>
        <taxon>Cutibacterium</taxon>
    </lineage>
</organism>
<accession>A0AAD1KPV4</accession>
<feature type="domain" description="Transposase IS204/IS1001/IS1096/IS1165 DDE" evidence="2">
    <location>
        <begin position="13"/>
        <end position="64"/>
    </location>
</feature>
<name>A0AAD1KPV4_9ACTN</name>
<sequence>MVIDLTPASTDTGPARLLAMVEGRSKQAFKTWLASQPPTWPDGVKIVAMDGFTGFKTAASEEISQGHRRDGPFPHDPPGR</sequence>
<feature type="region of interest" description="Disordered" evidence="1">
    <location>
        <begin position="59"/>
        <end position="80"/>
    </location>
</feature>
<dbReference type="Pfam" id="PF01610">
    <property type="entry name" value="DDE_Tnp_ISL3"/>
    <property type="match status" value="1"/>
</dbReference>
<dbReference type="Proteomes" id="UP000825072">
    <property type="component" value="Chromosome 1"/>
</dbReference>
<dbReference type="AlphaFoldDB" id="A0AAD1KPV4"/>